<dbReference type="InterPro" id="IPR029055">
    <property type="entry name" value="Ntn_hydrolases_N"/>
</dbReference>
<dbReference type="PANTHER" id="PTHR32194">
    <property type="entry name" value="METALLOPROTEASE TLDD"/>
    <property type="match status" value="1"/>
</dbReference>
<dbReference type="GO" id="GO:0005839">
    <property type="term" value="C:proteasome core complex"/>
    <property type="evidence" value="ECO:0007669"/>
    <property type="project" value="InterPro"/>
</dbReference>
<organism evidence="5">
    <name type="scientific">Chaetoceros debilis</name>
    <dbReference type="NCBI Taxonomy" id="122233"/>
    <lineage>
        <taxon>Eukaryota</taxon>
        <taxon>Sar</taxon>
        <taxon>Stramenopiles</taxon>
        <taxon>Ochrophyta</taxon>
        <taxon>Bacillariophyta</taxon>
        <taxon>Coscinodiscophyceae</taxon>
        <taxon>Chaetocerotophycidae</taxon>
        <taxon>Chaetocerotales</taxon>
        <taxon>Chaetocerotaceae</taxon>
        <taxon>Chaetoceros</taxon>
    </lineage>
</organism>
<gene>
    <name evidence="5" type="ORF">CDEB00056_LOCUS8836</name>
</gene>
<dbReference type="InterPro" id="IPR023333">
    <property type="entry name" value="Proteasome_suB-type"/>
</dbReference>
<dbReference type="PROSITE" id="PS00854">
    <property type="entry name" value="PROTEASOME_BETA_1"/>
    <property type="match status" value="1"/>
</dbReference>
<reference evidence="5" key="1">
    <citation type="submission" date="2021-01" db="EMBL/GenBank/DDBJ databases">
        <authorList>
            <person name="Corre E."/>
            <person name="Pelletier E."/>
            <person name="Niang G."/>
            <person name="Scheremetjew M."/>
            <person name="Finn R."/>
            <person name="Kale V."/>
            <person name="Holt S."/>
            <person name="Cochrane G."/>
            <person name="Meng A."/>
            <person name="Brown T."/>
            <person name="Cohen L."/>
        </authorList>
    </citation>
    <scope>NUCLEOTIDE SEQUENCE</scope>
    <source>
        <strain evidence="5">MM31A-1</strain>
    </source>
</reference>
<proteinExistence type="inferred from homology"/>
<protein>
    <recommendedName>
        <fullName evidence="4">Proteasome subunit beta</fullName>
    </recommendedName>
</protein>
<dbReference type="EMBL" id="HBIO01011361">
    <property type="protein sequence ID" value="CAE0463995.1"/>
    <property type="molecule type" value="Transcribed_RNA"/>
</dbReference>
<dbReference type="InterPro" id="IPR016050">
    <property type="entry name" value="Proteasome_bsu_CS"/>
</dbReference>
<evidence type="ECO:0000256" key="1">
    <source>
        <dbReference type="ARBA" id="ARBA00022490"/>
    </source>
</evidence>
<dbReference type="Gene3D" id="3.60.20.10">
    <property type="entry name" value="Glutamine Phosphoribosylpyrophosphate, subunit 1, domain 1"/>
    <property type="match status" value="1"/>
</dbReference>
<dbReference type="InterPro" id="IPR035206">
    <property type="entry name" value="Proteasome_beta2"/>
</dbReference>
<comment type="function">
    <text evidence="4">Component of the proteasome, a multicatalytic proteinase complex which is characterized by its ability to cleave peptides with Arg, Phe, Tyr, Leu, and Glu adjacent to the leaving group at neutral or slightly basic pH. The proteasome has an ATP-dependent proteolytic activity.</text>
</comment>
<dbReference type="PROSITE" id="PS51476">
    <property type="entry name" value="PROTEASOME_BETA_2"/>
    <property type="match status" value="1"/>
</dbReference>
<accession>A0A7S3Q3G3</accession>
<comment type="subcellular location">
    <subcellularLocation>
        <location evidence="4">Cytoplasm</location>
    </subcellularLocation>
    <subcellularLocation>
        <location evidence="4">Nucleus</location>
    </subcellularLocation>
</comment>
<dbReference type="GO" id="GO:0005737">
    <property type="term" value="C:cytoplasm"/>
    <property type="evidence" value="ECO:0007669"/>
    <property type="project" value="UniProtKB-SubCell"/>
</dbReference>
<dbReference type="PANTHER" id="PTHR32194:SF2">
    <property type="entry name" value="PROTEASOME SUBUNIT BETA TYPE-1"/>
    <property type="match status" value="1"/>
</dbReference>
<dbReference type="InterPro" id="IPR001353">
    <property type="entry name" value="Proteasome_sua/b"/>
</dbReference>
<keyword evidence="1 4" id="KW-0963">Cytoplasm</keyword>
<evidence type="ECO:0000313" key="5">
    <source>
        <dbReference type="EMBL" id="CAE0463995.1"/>
    </source>
</evidence>
<dbReference type="CDD" id="cd03758">
    <property type="entry name" value="proteasome_beta_type_2"/>
    <property type="match status" value="1"/>
</dbReference>
<dbReference type="AlphaFoldDB" id="A0A7S3Q3G3"/>
<sequence>MDTVFGVQFDGGVILAADQSNARSILTYQSNLDKITQLSSHSALGVSGPNSDLVNFSEYVSKNFALYQLSNDGLPLSTHAQANYCRNELAVALRKGPYQVNCLLGGYDTSIGKGSLYWMDYLAALSKVNYGCQGHASSFCLSIMDRHWVEGLTQEKAVAIVDKCIKELEVRFLIAQPNFLIKVIDKDGVRTLKFGADPADN</sequence>
<evidence type="ECO:0000256" key="3">
    <source>
        <dbReference type="ARBA" id="ARBA00023242"/>
    </source>
</evidence>
<dbReference type="SUPFAM" id="SSF56235">
    <property type="entry name" value="N-terminal nucleophile aminohydrolases (Ntn hydrolases)"/>
    <property type="match status" value="1"/>
</dbReference>
<dbReference type="GO" id="GO:0010498">
    <property type="term" value="P:proteasomal protein catabolic process"/>
    <property type="evidence" value="ECO:0007669"/>
    <property type="project" value="InterPro"/>
</dbReference>
<evidence type="ECO:0000256" key="4">
    <source>
        <dbReference type="RuleBase" id="RU004203"/>
    </source>
</evidence>
<keyword evidence="3 4" id="KW-0539">Nucleus</keyword>
<comment type="subunit">
    <text evidence="4">Component of the proteasome complex.</text>
</comment>
<dbReference type="GO" id="GO:0005634">
    <property type="term" value="C:nucleus"/>
    <property type="evidence" value="ECO:0007669"/>
    <property type="project" value="UniProtKB-SubCell"/>
</dbReference>
<comment type="similarity">
    <text evidence="4">Belongs to the peptidase T1B family.</text>
</comment>
<keyword evidence="2 4" id="KW-0647">Proteasome</keyword>
<name>A0A7S3Q3G3_9STRA</name>
<evidence type="ECO:0000256" key="2">
    <source>
        <dbReference type="ARBA" id="ARBA00022942"/>
    </source>
</evidence>
<dbReference type="Pfam" id="PF00227">
    <property type="entry name" value="Proteasome"/>
    <property type="match status" value="1"/>
</dbReference>